<name>A0A1H2X2E5_9RHOB</name>
<feature type="region of interest" description="Disordered" evidence="1">
    <location>
        <begin position="141"/>
        <end position="195"/>
    </location>
</feature>
<evidence type="ECO:0000256" key="1">
    <source>
        <dbReference type="SAM" id="MobiDB-lite"/>
    </source>
</evidence>
<feature type="compositionally biased region" description="Low complexity" evidence="1">
    <location>
        <begin position="836"/>
        <end position="850"/>
    </location>
</feature>
<evidence type="ECO:0000313" key="4">
    <source>
        <dbReference type="Proteomes" id="UP000199118"/>
    </source>
</evidence>
<protein>
    <submittedName>
        <fullName evidence="3">Uncharacterized protein</fullName>
    </submittedName>
</protein>
<dbReference type="PROSITE" id="PS51318">
    <property type="entry name" value="TAT"/>
    <property type="match status" value="1"/>
</dbReference>
<keyword evidence="2" id="KW-0732">Signal</keyword>
<feature type="compositionally biased region" description="Polar residues" evidence="1">
    <location>
        <begin position="177"/>
        <end position="186"/>
    </location>
</feature>
<dbReference type="AlphaFoldDB" id="A0A1H2X2E5"/>
<organism evidence="3 4">
    <name type="scientific">Albimonas donghaensis</name>
    <dbReference type="NCBI Taxonomy" id="356660"/>
    <lineage>
        <taxon>Bacteria</taxon>
        <taxon>Pseudomonadati</taxon>
        <taxon>Pseudomonadota</taxon>
        <taxon>Alphaproteobacteria</taxon>
        <taxon>Rhodobacterales</taxon>
        <taxon>Paracoccaceae</taxon>
        <taxon>Albimonas</taxon>
    </lineage>
</organism>
<evidence type="ECO:0000256" key="2">
    <source>
        <dbReference type="SAM" id="SignalP"/>
    </source>
</evidence>
<accession>A0A1H2X2E5</accession>
<feature type="compositionally biased region" description="Basic and acidic residues" evidence="1">
    <location>
        <begin position="268"/>
        <end position="278"/>
    </location>
</feature>
<dbReference type="STRING" id="356660.SAMN05444336_102583"/>
<dbReference type="RefSeq" id="WP_092680801.1">
    <property type="nucleotide sequence ID" value="NZ_FNMZ01000002.1"/>
</dbReference>
<feature type="region of interest" description="Disordered" evidence="1">
    <location>
        <begin position="830"/>
        <end position="889"/>
    </location>
</feature>
<feature type="chain" id="PRO_5011753691" evidence="2">
    <location>
        <begin position="41"/>
        <end position="904"/>
    </location>
</feature>
<feature type="compositionally biased region" description="Low complexity" evidence="1">
    <location>
        <begin position="228"/>
        <end position="237"/>
    </location>
</feature>
<dbReference type="Proteomes" id="UP000199118">
    <property type="component" value="Unassembled WGS sequence"/>
</dbReference>
<evidence type="ECO:0000313" key="3">
    <source>
        <dbReference type="EMBL" id="SDW87050.1"/>
    </source>
</evidence>
<proteinExistence type="predicted"/>
<feature type="signal peptide" evidence="2">
    <location>
        <begin position="1"/>
        <end position="40"/>
    </location>
</feature>
<dbReference type="InterPro" id="IPR006311">
    <property type="entry name" value="TAT_signal"/>
</dbReference>
<dbReference type="EMBL" id="FNMZ01000002">
    <property type="protein sequence ID" value="SDW87050.1"/>
    <property type="molecule type" value="Genomic_DNA"/>
</dbReference>
<feature type="region of interest" description="Disordered" evidence="1">
    <location>
        <begin position="212"/>
        <end position="384"/>
    </location>
</feature>
<reference evidence="3 4" key="1">
    <citation type="submission" date="2016-10" db="EMBL/GenBank/DDBJ databases">
        <authorList>
            <person name="de Groot N.N."/>
        </authorList>
    </citation>
    <scope>NUCLEOTIDE SEQUENCE [LARGE SCALE GENOMIC DNA]</scope>
    <source>
        <strain evidence="3 4">DSM 17890</strain>
    </source>
</reference>
<sequence>MTRSATNATRATRRRVQVARALGLALAMLAPGLLPSLAEAQEQARLRAGEHAGFSRIALDVPRLGEWDATRNGRILTVLFRDRELLFDTTQIFPGRRVSRVTSARSERGRDGTRLMLSLSCSCDAETYEFQPGMLVIDIRPENDEPSSVQPESAGAGGDDGAAPTDRNGGGDPGGSDAQTAGSGLSSGPPARRLPSALDIKRDEPAPATSAILLEDPQSTPETVSPDAQATTATPQTSEPDEVTVSDAQRRLLQQLSRAADQGLVEFRSPEARGDARTGADAPADAAAEKPAEAETAAEPRPPEEAPAVNTASDASDAPKEATGSAASSPAPPETSPRDAPSTPARTGPPPPIQLDARTAFDAVGPRPAPPGPEPCAAEPHLDPTAWLPVDAPYAEMAALRGALTVEFDRADPKAALALARLQTGLGFGIEARQVLEEFVPPIPEAAVLEDIARMADGDPAAPEGPLASADGCGGRAGMWRLAADYPPGPDELDDPDWGESVLDAFAELPLTIRRRVGPDLLDTLIQAGALDLAEEARLRLDRAPGDHGDAWRMSLGRLALARGDVASGDALLAAVVDHGGPLAPEAMLDLADSILARSDRLPDQLVEDIALAAFEHQGTLLGRRLLVAEILGRAGRDQLGVALDVIETELHAGGSRSEDLEAAMRAILERARAEDVGPLDYASAILAHRQLIGESPAFDPARVKVARELSGIGLSNAALDLLSPALTRNGAEARMAAAAADIAVGGPEAALERLAGLDGADPARLRARALAALNRNDEAYATVEAHLPDSGDERAELAWRGAAWDDAEALPDDDPRRLFARWMANRDAPPGSISPLAATPAPAPGARTPSEAAGSGEPEQTTTPEPFLSRPDLDAPPSLAGAREAIERSDRVRGLLLQALGGG</sequence>
<keyword evidence="4" id="KW-1185">Reference proteome</keyword>
<gene>
    <name evidence="3" type="ORF">SAMN05444336_102583</name>
</gene>